<dbReference type="EMBL" id="JADBGQ010000026">
    <property type="protein sequence ID" value="KAG5374316.1"/>
    <property type="molecule type" value="Genomic_DNA"/>
</dbReference>
<proteinExistence type="predicted"/>
<organism evidence="2 3">
    <name type="scientific">Brassica rapa subsp. trilocularis</name>
    <dbReference type="NCBI Taxonomy" id="1813537"/>
    <lineage>
        <taxon>Eukaryota</taxon>
        <taxon>Viridiplantae</taxon>
        <taxon>Streptophyta</taxon>
        <taxon>Embryophyta</taxon>
        <taxon>Tracheophyta</taxon>
        <taxon>Spermatophyta</taxon>
        <taxon>Magnoliopsida</taxon>
        <taxon>eudicotyledons</taxon>
        <taxon>Gunneridae</taxon>
        <taxon>Pentapetalae</taxon>
        <taxon>rosids</taxon>
        <taxon>malvids</taxon>
        <taxon>Brassicales</taxon>
        <taxon>Brassicaceae</taxon>
        <taxon>Brassiceae</taxon>
        <taxon>Brassica</taxon>
    </lineage>
</organism>
<reference evidence="2 3" key="1">
    <citation type="submission" date="2021-03" db="EMBL/GenBank/DDBJ databases">
        <authorList>
            <person name="King G.J."/>
            <person name="Bancroft I."/>
            <person name="Baten A."/>
            <person name="Bloomfield J."/>
            <person name="Borpatragohain P."/>
            <person name="He Z."/>
            <person name="Irish N."/>
            <person name="Irwin J."/>
            <person name="Liu K."/>
            <person name="Mauleon R.P."/>
            <person name="Moore J."/>
            <person name="Morris R."/>
            <person name="Ostergaard L."/>
            <person name="Wang B."/>
            <person name="Wells R."/>
        </authorList>
    </citation>
    <scope>NUCLEOTIDE SEQUENCE [LARGE SCALE GENOMIC DNA]</scope>
    <source>
        <strain evidence="2">R-o-18</strain>
        <tissue evidence="2">Leaf</tissue>
    </source>
</reference>
<feature type="region of interest" description="Disordered" evidence="1">
    <location>
        <begin position="53"/>
        <end position="76"/>
    </location>
</feature>
<comment type="caution">
    <text evidence="2">The sequence shown here is derived from an EMBL/GenBank/DDBJ whole genome shotgun (WGS) entry which is preliminary data.</text>
</comment>
<gene>
    <name evidence="2" type="primary">A08p008160.1_BraROA</name>
    <name evidence="2" type="ORF">IGI04_042355</name>
</gene>
<accession>A0ABQ7KMG5</accession>
<sequence length="76" mass="8851">MKKQCPRRLQVLSSSNKVATLEEEEAAKTQQECCISKKRQIWCVRTLQPNKRLGERGRDQDQAVRRVQGVGRMKRP</sequence>
<evidence type="ECO:0000256" key="1">
    <source>
        <dbReference type="SAM" id="MobiDB-lite"/>
    </source>
</evidence>
<evidence type="ECO:0000313" key="2">
    <source>
        <dbReference type="EMBL" id="KAG5374316.1"/>
    </source>
</evidence>
<dbReference type="Proteomes" id="UP000823674">
    <property type="component" value="Unassembled WGS sequence"/>
</dbReference>
<evidence type="ECO:0000313" key="3">
    <source>
        <dbReference type="Proteomes" id="UP000823674"/>
    </source>
</evidence>
<protein>
    <submittedName>
        <fullName evidence="2">Uncharacterized protein</fullName>
    </submittedName>
</protein>
<feature type="compositionally biased region" description="Basic and acidic residues" evidence="1">
    <location>
        <begin position="53"/>
        <end position="64"/>
    </location>
</feature>
<name>A0ABQ7KMG5_BRACM</name>
<keyword evidence="3" id="KW-1185">Reference proteome</keyword>